<dbReference type="Pfam" id="PF26180">
    <property type="entry name" value="PAP-OAS1"/>
    <property type="match status" value="1"/>
</dbReference>
<feature type="compositionally biased region" description="Low complexity" evidence="1">
    <location>
        <begin position="728"/>
        <end position="741"/>
    </location>
</feature>
<dbReference type="Gene3D" id="3.30.460.10">
    <property type="entry name" value="Beta Polymerase, domain 2"/>
    <property type="match status" value="1"/>
</dbReference>
<dbReference type="Gramene" id="C.cajan_08814.t">
    <property type="protein sequence ID" value="C.cajan_08814.t"/>
    <property type="gene ID" value="C.cajan_08814"/>
</dbReference>
<dbReference type="Gene3D" id="1.10.1410.10">
    <property type="match status" value="1"/>
</dbReference>
<feature type="domain" description="PAP/OAS1 substrate-binding-related" evidence="3">
    <location>
        <begin position="170"/>
        <end position="362"/>
    </location>
</feature>
<accession>A0A151TSC4</accession>
<evidence type="ECO:0000313" key="5">
    <source>
        <dbReference type="Proteomes" id="UP000075243"/>
    </source>
</evidence>
<dbReference type="PANTHER" id="PTHR45979:SF3">
    <property type="entry name" value="EXPRESSED PROTEIN"/>
    <property type="match status" value="1"/>
</dbReference>
<dbReference type="Proteomes" id="UP000075243">
    <property type="component" value="Chromosome 3"/>
</dbReference>
<evidence type="ECO:0000256" key="1">
    <source>
        <dbReference type="SAM" id="MobiDB-lite"/>
    </source>
</evidence>
<dbReference type="SUPFAM" id="SSF81631">
    <property type="entry name" value="PAP/OAS1 substrate-binding domain"/>
    <property type="match status" value="1"/>
</dbReference>
<dbReference type="PANTHER" id="PTHR45979">
    <property type="entry name" value="PAP/OAS1 SUBSTRATE-BINDING DOMAIN SUPERFAMILY"/>
    <property type="match status" value="1"/>
</dbReference>
<dbReference type="SUPFAM" id="SSF81301">
    <property type="entry name" value="Nucleotidyltransferase"/>
    <property type="match status" value="1"/>
</dbReference>
<sequence length="1001" mass="112066">MQSGSDFILNGVLSSKAHCVTKVLDQDRWSQAEARTTQLLEHIQPNPITEARRNAVVSYLRLLIMKRTPCQVFAFGSVPLKTYLPDGDIDLTAFCDDQQSEERLIHDVLQVLQREEKKNNAEFDVKEVKYVRAEVKIIKCLVESYIVDISFNQISGLGTLCFLEEVDYMIQQDHLFKRSVILIKAWCYYESRILGSHHGLISTYALETLVIYVFHVYSKTFAGPLEVLLRFLDLFSGFDWTNYCISLRGPVRISSLPNMRAEPPRKNCQELLLREQFLYGCESCYGVMPSSQELREKPFASKFLNIVDPLRSNNNLGRSINKGNFCRIKSAIAFGAKQIERLLDCPKDKIIAEFDLFFKNTWDRNGNGYWMDTHSYDLCLKNNNVTGHESEVELTQASHGIYQIPANHLEESKMFGTSDVSAASQTWSSTNNSIFTGAMTSGIEHTNTTNNAIANRAQSPMYSSNEVQDMLHFQGYYTGSEFSHLYSEAPTHHYYNTGISPENQQSFGQISFDWVNGYAYDLENTSSNYYHEYGYVVNEQNVFPVDEGMLMHQEEHNYPNFNGYLQAPVNVNSSDVASFPQPPPPHVLTSGYGHENSLEVFPEDVHSFESFPSHNMPYSHGTAPFPSEWFPLYEEEQAEPVNHNVLIPCSDQQRQMAVNIGSRSGNSSLHSGARSYTPKNHGVTTQQKWVVREKGSSSPPDNKIINKDVNTGASSGSKSSLLPTPGTSLPSSNVSSEPSSETPQPDGVSGNCIGQSTIGTDLCEITSTEAVTSHVHNLQLSRKLPMIVSNSSFPEKSPVYAGPFVSSQRAVDSQSLLPVADGSSGPFQVPNMFSYYNLPTETGTTFAATNDGHMDAELGYFYPHESSIVGLDSTQHAYHTSYDASGYFVKEGSDILDGDFPSYWVNLQYARIYKNPQLLESLPPPSTTQQMHLRGQLSRNKKSTDVMNNTGHVQTPVPVMPPRRASPLHGSTNERGSFWIPRFSDGTGTYLPNTSNYFQVS</sequence>
<dbReference type="CDD" id="cd05402">
    <property type="entry name" value="NT_PAP_TUTase"/>
    <property type="match status" value="1"/>
</dbReference>
<dbReference type="STRING" id="3821.A0A151TSC4"/>
<feature type="domain" description="Poly(A) RNA polymerase mitochondrial-like central palm" evidence="2">
    <location>
        <begin position="36"/>
        <end position="157"/>
    </location>
</feature>
<dbReference type="OMA" id="GYMHENS"/>
<proteinExistence type="predicted"/>
<dbReference type="Pfam" id="PF22600">
    <property type="entry name" value="MTPAP-like_central"/>
    <property type="match status" value="1"/>
</dbReference>
<dbReference type="EMBL" id="CM003605">
    <property type="protein sequence ID" value="KYP69866.1"/>
    <property type="molecule type" value="Genomic_DNA"/>
</dbReference>
<organism evidence="4 5">
    <name type="scientific">Cajanus cajan</name>
    <name type="common">Pigeon pea</name>
    <name type="synonym">Cajanus indicus</name>
    <dbReference type="NCBI Taxonomy" id="3821"/>
    <lineage>
        <taxon>Eukaryota</taxon>
        <taxon>Viridiplantae</taxon>
        <taxon>Streptophyta</taxon>
        <taxon>Embryophyta</taxon>
        <taxon>Tracheophyta</taxon>
        <taxon>Spermatophyta</taxon>
        <taxon>Magnoliopsida</taxon>
        <taxon>eudicotyledons</taxon>
        <taxon>Gunneridae</taxon>
        <taxon>Pentapetalae</taxon>
        <taxon>rosids</taxon>
        <taxon>fabids</taxon>
        <taxon>Fabales</taxon>
        <taxon>Fabaceae</taxon>
        <taxon>Papilionoideae</taxon>
        <taxon>50 kb inversion clade</taxon>
        <taxon>NPAAA clade</taxon>
        <taxon>indigoferoid/millettioid clade</taxon>
        <taxon>Phaseoleae</taxon>
        <taxon>Cajanus</taxon>
    </lineage>
</organism>
<dbReference type="InterPro" id="IPR058920">
    <property type="entry name" value="PAP-OAS1-bd-rel"/>
</dbReference>
<protein>
    <submittedName>
        <fullName evidence="4">Poly(A) RNA polymerase cid14</fullName>
    </submittedName>
</protein>
<dbReference type="AlphaFoldDB" id="A0A151TSC4"/>
<evidence type="ECO:0000313" key="4">
    <source>
        <dbReference type="EMBL" id="KYP69866.1"/>
    </source>
</evidence>
<keyword evidence="5" id="KW-1185">Reference proteome</keyword>
<feature type="region of interest" description="Disordered" evidence="1">
    <location>
        <begin position="951"/>
        <end position="971"/>
    </location>
</feature>
<dbReference type="InterPro" id="IPR058921">
    <property type="entry name" value="PAP/OAS1-rel"/>
</dbReference>
<dbReference type="InterPro" id="IPR043519">
    <property type="entry name" value="NT_sf"/>
</dbReference>
<evidence type="ECO:0000259" key="2">
    <source>
        <dbReference type="Pfam" id="PF22600"/>
    </source>
</evidence>
<reference evidence="4 5" key="1">
    <citation type="journal article" date="2012" name="Nat. Biotechnol.">
        <title>Draft genome sequence of pigeonpea (Cajanus cajan), an orphan legume crop of resource-poor farmers.</title>
        <authorList>
            <person name="Varshney R.K."/>
            <person name="Chen W."/>
            <person name="Li Y."/>
            <person name="Bharti A.K."/>
            <person name="Saxena R.K."/>
            <person name="Schlueter J.A."/>
            <person name="Donoghue M.T."/>
            <person name="Azam S."/>
            <person name="Fan G."/>
            <person name="Whaley A.M."/>
            <person name="Farmer A.D."/>
            <person name="Sheridan J."/>
            <person name="Iwata A."/>
            <person name="Tuteja R."/>
            <person name="Penmetsa R.V."/>
            <person name="Wu W."/>
            <person name="Upadhyaya H.D."/>
            <person name="Yang S.P."/>
            <person name="Shah T."/>
            <person name="Saxena K.B."/>
            <person name="Michael T."/>
            <person name="McCombie W.R."/>
            <person name="Yang B."/>
            <person name="Zhang G."/>
            <person name="Yang H."/>
            <person name="Wang J."/>
            <person name="Spillane C."/>
            <person name="Cook D.R."/>
            <person name="May G.D."/>
            <person name="Xu X."/>
            <person name="Jackson S.A."/>
        </authorList>
    </citation>
    <scope>NUCLEOTIDE SEQUENCE [LARGE SCALE GENOMIC DNA]</scope>
    <source>
        <strain evidence="5">cv. Asha</strain>
    </source>
</reference>
<name>A0A151TSC4_CAJCA</name>
<gene>
    <name evidence="4" type="ORF">KK1_009072</name>
</gene>
<dbReference type="InterPro" id="IPR054708">
    <property type="entry name" value="MTPAP-like_central"/>
</dbReference>
<feature type="compositionally biased region" description="Polar residues" evidence="1">
    <location>
        <begin position="708"/>
        <end position="727"/>
    </location>
</feature>
<evidence type="ECO:0000259" key="3">
    <source>
        <dbReference type="Pfam" id="PF26180"/>
    </source>
</evidence>
<feature type="region of interest" description="Disordered" evidence="1">
    <location>
        <begin position="662"/>
        <end position="753"/>
    </location>
</feature>